<name>A0A2Z6SQG4_9GLOM</name>
<comment type="caution">
    <text evidence="1">The sequence shown here is derived from an EMBL/GenBank/DDBJ whole genome shotgun (WGS) entry which is preliminary data.</text>
</comment>
<keyword evidence="2" id="KW-1185">Reference proteome</keyword>
<evidence type="ECO:0000313" key="2">
    <source>
        <dbReference type="Proteomes" id="UP000247702"/>
    </source>
</evidence>
<dbReference type="EMBL" id="BEXD01004350">
    <property type="protein sequence ID" value="GBC10079.1"/>
    <property type="molecule type" value="Genomic_DNA"/>
</dbReference>
<accession>A0A2Z6SQG4</accession>
<protein>
    <submittedName>
        <fullName evidence="1">Uncharacterized protein</fullName>
    </submittedName>
</protein>
<dbReference type="Proteomes" id="UP000247702">
    <property type="component" value="Unassembled WGS sequence"/>
</dbReference>
<proteinExistence type="predicted"/>
<gene>
    <name evidence="1" type="ORF">RclHR1_09310014</name>
</gene>
<organism evidence="1 2">
    <name type="scientific">Rhizophagus clarus</name>
    <dbReference type="NCBI Taxonomy" id="94130"/>
    <lineage>
        <taxon>Eukaryota</taxon>
        <taxon>Fungi</taxon>
        <taxon>Fungi incertae sedis</taxon>
        <taxon>Mucoromycota</taxon>
        <taxon>Glomeromycotina</taxon>
        <taxon>Glomeromycetes</taxon>
        <taxon>Glomerales</taxon>
        <taxon>Glomeraceae</taxon>
        <taxon>Rhizophagus</taxon>
    </lineage>
</organism>
<evidence type="ECO:0000313" key="1">
    <source>
        <dbReference type="EMBL" id="GBC10079.1"/>
    </source>
</evidence>
<reference evidence="1 2" key="1">
    <citation type="submission" date="2017-11" db="EMBL/GenBank/DDBJ databases">
        <title>The genome of Rhizophagus clarus HR1 reveals common genetic basis of auxotrophy among arbuscular mycorrhizal fungi.</title>
        <authorList>
            <person name="Kobayashi Y."/>
        </authorList>
    </citation>
    <scope>NUCLEOTIDE SEQUENCE [LARGE SCALE GENOMIC DNA]</scope>
    <source>
        <strain evidence="1 2">HR1</strain>
    </source>
</reference>
<sequence length="67" mass="7764">MDLSVQLLGVINELFGIRLFEVMITFRCFYRDLEDLDLKCVQLQLPRHELQTGTLNYFGLGFPLKAA</sequence>
<dbReference type="AlphaFoldDB" id="A0A2Z6SQG4"/>